<evidence type="ECO:0008006" key="3">
    <source>
        <dbReference type="Google" id="ProtNLM"/>
    </source>
</evidence>
<dbReference type="PANTHER" id="PTHR35279:SF1">
    <property type="entry name" value="ARABINANASE_LEVANSUCRASE_INVERTASE"/>
    <property type="match status" value="1"/>
</dbReference>
<sequence>MGAATIPFEGYVDGLEGLLLIQDRAALDAVEGWERIAENVEVDWDHQTLALALGFPPEHELRLVRDGDRLELHVSRPIACIGGEDVSTPDFFSVQVQAYVVPKVSTATVVFHDGRYRVPTFQEDGTCRRDPDAPVLGGGGRVSVLKEGDAFRMWYEGYSANTGNVFDTRSLDGLAWTPGGWDFDHLNHFGDRGPYAEVYGPMVLPRPDGYWMFFTASGFGVNPARGVRRVSSVDGLQWTDEVPVIELEPFDDTKRSALRTPFVLEHDGRFWLWYASLEGDERSAIALAVSDDGDSWTPAGDGPVLLPGAPGSFDEAGVFSPAVTFHDGRFVMWYQGAYGGHPTSPFYSALGVATSPDGIHWTRKEQPILVARGGFEGGKLTGPRPLLDEGGYRLWYTGISDRHEPSIAHARCRW</sequence>
<evidence type="ECO:0000313" key="2">
    <source>
        <dbReference type="Proteomes" id="UP000055590"/>
    </source>
</evidence>
<dbReference type="AlphaFoldDB" id="A0A0K1PCB3"/>
<dbReference type="SUPFAM" id="SSF75005">
    <property type="entry name" value="Arabinanase/levansucrase/invertase"/>
    <property type="match status" value="1"/>
</dbReference>
<dbReference type="EMBL" id="CP012332">
    <property type="protein sequence ID" value="AKU91178.1"/>
    <property type="molecule type" value="Genomic_DNA"/>
</dbReference>
<name>A0A0K1PCB3_9BACT</name>
<accession>A0A0K1PCB3</accession>
<dbReference type="Gene3D" id="2.115.10.20">
    <property type="entry name" value="Glycosyl hydrolase domain, family 43"/>
    <property type="match status" value="2"/>
</dbReference>
<gene>
    <name evidence="1" type="ORF">AKJ08_1565</name>
</gene>
<dbReference type="PATRIC" id="fig|1391653.3.peg.1645"/>
<organism evidence="1 2">
    <name type="scientific">Vulgatibacter incomptus</name>
    <dbReference type="NCBI Taxonomy" id="1391653"/>
    <lineage>
        <taxon>Bacteria</taxon>
        <taxon>Pseudomonadati</taxon>
        <taxon>Myxococcota</taxon>
        <taxon>Myxococcia</taxon>
        <taxon>Myxococcales</taxon>
        <taxon>Cystobacterineae</taxon>
        <taxon>Vulgatibacteraceae</taxon>
        <taxon>Vulgatibacter</taxon>
    </lineage>
</organism>
<dbReference type="Proteomes" id="UP000055590">
    <property type="component" value="Chromosome"/>
</dbReference>
<dbReference type="KEGG" id="vin:AKJ08_1565"/>
<evidence type="ECO:0000313" key="1">
    <source>
        <dbReference type="EMBL" id="AKU91178.1"/>
    </source>
</evidence>
<reference evidence="1 2" key="1">
    <citation type="submission" date="2015-08" db="EMBL/GenBank/DDBJ databases">
        <authorList>
            <person name="Babu N.S."/>
            <person name="Beckwith C.J."/>
            <person name="Beseler K.G."/>
            <person name="Brison A."/>
            <person name="Carone J.V."/>
            <person name="Caskin T.P."/>
            <person name="Diamond M."/>
            <person name="Durham M.E."/>
            <person name="Foxe J.M."/>
            <person name="Go M."/>
            <person name="Henderson B.A."/>
            <person name="Jones I.B."/>
            <person name="McGettigan J.A."/>
            <person name="Micheletti S.J."/>
            <person name="Nasrallah M.E."/>
            <person name="Ortiz D."/>
            <person name="Piller C.R."/>
            <person name="Privatt S.R."/>
            <person name="Schneider S.L."/>
            <person name="Sharp S."/>
            <person name="Smith T.C."/>
            <person name="Stanton J.D."/>
            <person name="Ullery H.E."/>
            <person name="Wilson R.J."/>
            <person name="Serrano M.G."/>
            <person name="Buck G."/>
            <person name="Lee V."/>
            <person name="Wang Y."/>
            <person name="Carvalho R."/>
            <person name="Voegtly L."/>
            <person name="Shi R."/>
            <person name="Duckworth R."/>
            <person name="Johnson A."/>
            <person name="Loviza R."/>
            <person name="Walstead R."/>
            <person name="Shah Z."/>
            <person name="Kiflezghi M."/>
            <person name="Wade K."/>
            <person name="Ball S.L."/>
            <person name="Bradley K.W."/>
            <person name="Asai D.J."/>
            <person name="Bowman C.A."/>
            <person name="Russell D.A."/>
            <person name="Pope W.H."/>
            <person name="Jacobs-Sera D."/>
            <person name="Hendrix R.W."/>
            <person name="Hatfull G.F."/>
        </authorList>
    </citation>
    <scope>NUCLEOTIDE SEQUENCE [LARGE SCALE GENOMIC DNA]</scope>
    <source>
        <strain evidence="1 2">DSM 27710</strain>
    </source>
</reference>
<proteinExistence type="predicted"/>
<keyword evidence="2" id="KW-1185">Reference proteome</keyword>
<dbReference type="InterPro" id="IPR023296">
    <property type="entry name" value="Glyco_hydro_beta-prop_sf"/>
</dbReference>
<dbReference type="PANTHER" id="PTHR35279">
    <property type="match status" value="1"/>
</dbReference>
<protein>
    <recommendedName>
        <fullName evidence="3">Glycosyl hydrolase family 32 N-terminal domain-containing protein</fullName>
    </recommendedName>
</protein>